<dbReference type="OrthoDB" id="2017681at2759"/>
<dbReference type="PANTHER" id="PTHR35277">
    <property type="entry name" value="OS09G0363700 PROTEIN"/>
    <property type="match status" value="1"/>
</dbReference>
<sequence length="199" mass="22943">MDEGRGEKKYTTNQSFYRRRRLNYVFCNFSTGSSPNELVAQTKPVGSGVSDKTNSSTRRFSSPNNCSCFLIPSSSHLHRRYPFIKNLEMEDSFKERDVKSPNFFERATEEIEAVMHKEKRHHKETHGMSDDIDESTPIDKVKGPNVFHRAKEEFEALVDSFNPKKDREHEDDDKKQEGCLGSLARGLEKFCLPSTGKRD</sequence>
<dbReference type="PANTHER" id="PTHR35277:SF10">
    <property type="entry name" value="OS09G0363700 PROTEIN"/>
    <property type="match status" value="1"/>
</dbReference>
<feature type="region of interest" description="Disordered" evidence="1">
    <location>
        <begin position="119"/>
        <end position="139"/>
    </location>
</feature>
<feature type="region of interest" description="Disordered" evidence="1">
    <location>
        <begin position="158"/>
        <end position="180"/>
    </location>
</feature>
<accession>A0A835VAA0</accession>
<evidence type="ECO:0000313" key="3">
    <source>
        <dbReference type="Proteomes" id="UP000636800"/>
    </source>
</evidence>
<evidence type="ECO:0000313" key="2">
    <source>
        <dbReference type="EMBL" id="KAG0488846.1"/>
    </source>
</evidence>
<protein>
    <submittedName>
        <fullName evidence="2">Uncharacterized protein</fullName>
    </submittedName>
</protein>
<dbReference type="EMBL" id="JADCNL010000003">
    <property type="protein sequence ID" value="KAG0488846.1"/>
    <property type="molecule type" value="Genomic_DNA"/>
</dbReference>
<proteinExistence type="predicted"/>
<gene>
    <name evidence="2" type="ORF">HPP92_007657</name>
</gene>
<name>A0A835VAA0_VANPL</name>
<evidence type="ECO:0000256" key="1">
    <source>
        <dbReference type="SAM" id="MobiDB-lite"/>
    </source>
</evidence>
<keyword evidence="3" id="KW-1185">Reference proteome</keyword>
<dbReference type="Proteomes" id="UP000636800">
    <property type="component" value="Chromosome 3"/>
</dbReference>
<organism evidence="2 3">
    <name type="scientific">Vanilla planifolia</name>
    <name type="common">Vanilla</name>
    <dbReference type="NCBI Taxonomy" id="51239"/>
    <lineage>
        <taxon>Eukaryota</taxon>
        <taxon>Viridiplantae</taxon>
        <taxon>Streptophyta</taxon>
        <taxon>Embryophyta</taxon>
        <taxon>Tracheophyta</taxon>
        <taxon>Spermatophyta</taxon>
        <taxon>Magnoliopsida</taxon>
        <taxon>Liliopsida</taxon>
        <taxon>Asparagales</taxon>
        <taxon>Orchidaceae</taxon>
        <taxon>Vanilloideae</taxon>
        <taxon>Vanilleae</taxon>
        <taxon>Vanilla</taxon>
    </lineage>
</organism>
<reference evidence="2 3" key="1">
    <citation type="journal article" date="2020" name="Nat. Food">
        <title>A phased Vanilla planifolia genome enables genetic improvement of flavour and production.</title>
        <authorList>
            <person name="Hasing T."/>
            <person name="Tang H."/>
            <person name="Brym M."/>
            <person name="Khazi F."/>
            <person name="Huang T."/>
            <person name="Chambers A.H."/>
        </authorList>
    </citation>
    <scope>NUCLEOTIDE SEQUENCE [LARGE SCALE GENOMIC DNA]</scope>
    <source>
        <tissue evidence="2">Leaf</tissue>
    </source>
</reference>
<dbReference type="AlphaFoldDB" id="A0A835VAA0"/>
<feature type="compositionally biased region" description="Basic and acidic residues" evidence="1">
    <location>
        <begin position="162"/>
        <end position="177"/>
    </location>
</feature>
<comment type="caution">
    <text evidence="2">The sequence shown here is derived from an EMBL/GenBank/DDBJ whole genome shotgun (WGS) entry which is preliminary data.</text>
</comment>